<evidence type="ECO:0000313" key="3">
    <source>
        <dbReference type="Proteomes" id="UP001198461"/>
    </source>
</evidence>
<dbReference type="Proteomes" id="UP001197958">
    <property type="component" value="Unassembled WGS sequence"/>
</dbReference>
<dbReference type="Proteomes" id="UP001198461">
    <property type="component" value="Unassembled WGS sequence"/>
</dbReference>
<protein>
    <submittedName>
        <fullName evidence="2">Uncharacterized protein</fullName>
    </submittedName>
</protein>
<name>A0AAP2PUD2_9BACE</name>
<organism evidence="2 3">
    <name type="scientific">Bacteroides xylanisolvens</name>
    <dbReference type="NCBI Taxonomy" id="371601"/>
    <lineage>
        <taxon>Bacteria</taxon>
        <taxon>Pseudomonadati</taxon>
        <taxon>Bacteroidota</taxon>
        <taxon>Bacteroidia</taxon>
        <taxon>Bacteroidales</taxon>
        <taxon>Bacteroidaceae</taxon>
        <taxon>Bacteroides</taxon>
    </lineage>
</organism>
<dbReference type="EMBL" id="JAIWWW010000009">
    <property type="protein sequence ID" value="MCA4522575.1"/>
    <property type="molecule type" value="Genomic_DNA"/>
</dbReference>
<comment type="caution">
    <text evidence="2">The sequence shown here is derived from an EMBL/GenBank/DDBJ whole genome shotgun (WGS) entry which is preliminary data.</text>
</comment>
<dbReference type="EMBL" id="JAIWYE010000031">
    <property type="protein sequence ID" value="MCA4705466.1"/>
    <property type="molecule type" value="Genomic_DNA"/>
</dbReference>
<gene>
    <name evidence="2" type="ORF">LD004_17835</name>
    <name evidence="1" type="ORF">LDZ35_05030</name>
</gene>
<sequence length="121" mass="14457">MRSEDKHHCRQRGDAEWCPLLVQTLQPPLYIHKDKEYGKRYGGSHYAYVVIVYTEVEEVEHVQQDEQHQPVELPCCHKRGHAQIEPCHKLSAASVQNHRHKEERRHQDEKQYLTCHNMYSM</sequence>
<dbReference type="RefSeq" id="WP_004319951.1">
    <property type="nucleotide sequence ID" value="NZ_JAIWWH010000032.1"/>
</dbReference>
<reference evidence="2" key="1">
    <citation type="submission" date="2023-08" db="EMBL/GenBank/DDBJ databases">
        <title>Mucin Metabolism Genes Underlie the Key Renovations of Bacteroides xylanisolvens Genomes in Captive Great Apes.</title>
        <authorList>
            <person name="Nishida A.H."/>
        </authorList>
    </citation>
    <scope>NUCLEOTIDE SEQUENCE</scope>
    <source>
        <strain evidence="2">P13.H9</strain>
        <strain evidence="1">P19.10B</strain>
    </source>
</reference>
<dbReference type="AlphaFoldDB" id="A0AAP2PUD2"/>
<evidence type="ECO:0000313" key="2">
    <source>
        <dbReference type="EMBL" id="MCA4705466.1"/>
    </source>
</evidence>
<proteinExistence type="predicted"/>
<evidence type="ECO:0000313" key="1">
    <source>
        <dbReference type="EMBL" id="MCA4522575.1"/>
    </source>
</evidence>
<accession>A0AAP2PUD2</accession>